<dbReference type="EMBL" id="SGXG01000001">
    <property type="protein sequence ID" value="RZS98006.1"/>
    <property type="molecule type" value="Genomic_DNA"/>
</dbReference>
<evidence type="ECO:0000256" key="1">
    <source>
        <dbReference type="SAM" id="Phobius"/>
    </source>
</evidence>
<evidence type="ECO:0000313" key="3">
    <source>
        <dbReference type="Proteomes" id="UP000292209"/>
    </source>
</evidence>
<comment type="caution">
    <text evidence="2">The sequence shown here is derived from an EMBL/GenBank/DDBJ whole genome shotgun (WGS) entry which is preliminary data.</text>
</comment>
<feature type="transmembrane region" description="Helical" evidence="1">
    <location>
        <begin position="31"/>
        <end position="51"/>
    </location>
</feature>
<keyword evidence="1" id="KW-0472">Membrane</keyword>
<evidence type="ECO:0000313" key="2">
    <source>
        <dbReference type="EMBL" id="RZS98006.1"/>
    </source>
</evidence>
<dbReference type="Proteomes" id="UP000292209">
    <property type="component" value="Unassembled WGS sequence"/>
</dbReference>
<gene>
    <name evidence="2" type="ORF">BC751_3635</name>
</gene>
<keyword evidence="3" id="KW-1185">Reference proteome</keyword>
<proteinExistence type="predicted"/>
<keyword evidence="1" id="KW-1133">Transmembrane helix</keyword>
<name>A0A4Q7PCD4_9BACT</name>
<sequence>MEKYIKIVLDSYYGYFNYLVNEMFYPSWKNYFWWLLGLSVGVWLLEIFFPWRKKQAIFRKDFWLDGFYMFLKSAGRI</sequence>
<organism evidence="2 3">
    <name type="scientific">Cecembia calidifontis</name>
    <dbReference type="NCBI Taxonomy" id="1187080"/>
    <lineage>
        <taxon>Bacteria</taxon>
        <taxon>Pseudomonadati</taxon>
        <taxon>Bacteroidota</taxon>
        <taxon>Cytophagia</taxon>
        <taxon>Cytophagales</taxon>
        <taxon>Cyclobacteriaceae</taxon>
        <taxon>Cecembia</taxon>
    </lineage>
</organism>
<reference evidence="2 3" key="1">
    <citation type="submission" date="2019-02" db="EMBL/GenBank/DDBJ databases">
        <title>Genomic Encyclopedia of Archaeal and Bacterial Type Strains, Phase II (KMG-II): from individual species to whole genera.</title>
        <authorList>
            <person name="Goeker M."/>
        </authorList>
    </citation>
    <scope>NUCLEOTIDE SEQUENCE [LARGE SCALE GENOMIC DNA]</scope>
    <source>
        <strain evidence="2 3">DSM 21411</strain>
    </source>
</reference>
<protein>
    <submittedName>
        <fullName evidence="2">Uncharacterized protein</fullName>
    </submittedName>
</protein>
<accession>A0A4Q7PCD4</accession>
<dbReference type="AlphaFoldDB" id="A0A4Q7PCD4"/>
<keyword evidence="1" id="KW-0812">Transmembrane</keyword>